<dbReference type="Gene3D" id="3.40.309.10">
    <property type="entry name" value="Aldehyde Dehydrogenase, Chain A, domain 2"/>
    <property type="match status" value="1"/>
</dbReference>
<accession>A0A1E3RHF9</accession>
<dbReference type="GO" id="GO:0016620">
    <property type="term" value="F:oxidoreductase activity, acting on the aldehyde or oxo group of donors, NAD or NADP as acceptor"/>
    <property type="evidence" value="ECO:0007669"/>
    <property type="project" value="InterPro"/>
</dbReference>
<dbReference type="Proteomes" id="UP000094053">
    <property type="component" value="Unassembled WGS sequence"/>
</dbReference>
<evidence type="ECO:0000256" key="2">
    <source>
        <dbReference type="ARBA" id="ARBA00023002"/>
    </source>
</evidence>
<dbReference type="SUPFAM" id="SSF53720">
    <property type="entry name" value="ALDH-like"/>
    <property type="match status" value="1"/>
</dbReference>
<dbReference type="AlphaFoldDB" id="A0A1E3RHF9"/>
<keyword evidence="2" id="KW-0560">Oxidoreductase</keyword>
<keyword evidence="5" id="KW-1185">Reference proteome</keyword>
<evidence type="ECO:0000313" key="4">
    <source>
        <dbReference type="EMBL" id="ODQ89293.1"/>
    </source>
</evidence>
<comment type="caution">
    <text evidence="4">The sequence shown here is derived from an EMBL/GenBank/DDBJ whole genome shotgun (WGS) entry which is preliminary data.</text>
</comment>
<dbReference type="STRING" id="1776.BHQ18_15010"/>
<dbReference type="InterPro" id="IPR016161">
    <property type="entry name" value="Ald_DH/histidinol_DH"/>
</dbReference>
<evidence type="ECO:0000313" key="5">
    <source>
        <dbReference type="Proteomes" id="UP000094053"/>
    </source>
</evidence>
<dbReference type="InterPro" id="IPR016163">
    <property type="entry name" value="Ald_DH_C"/>
</dbReference>
<comment type="similarity">
    <text evidence="1">Belongs to the aldehyde dehydrogenase family.</text>
</comment>
<name>A0A1E3RHF9_MYCFV</name>
<dbReference type="Pfam" id="PF00171">
    <property type="entry name" value="Aldedh"/>
    <property type="match status" value="1"/>
</dbReference>
<dbReference type="EMBL" id="MIHA01000010">
    <property type="protein sequence ID" value="ODQ89293.1"/>
    <property type="molecule type" value="Genomic_DNA"/>
</dbReference>
<evidence type="ECO:0000256" key="1">
    <source>
        <dbReference type="ARBA" id="ARBA00009986"/>
    </source>
</evidence>
<organism evidence="4 5">
    <name type="scientific">Mycolicibacterium flavescens</name>
    <name type="common">Mycobacterium flavescens</name>
    <dbReference type="NCBI Taxonomy" id="1776"/>
    <lineage>
        <taxon>Bacteria</taxon>
        <taxon>Bacillati</taxon>
        <taxon>Actinomycetota</taxon>
        <taxon>Actinomycetes</taxon>
        <taxon>Mycobacteriales</taxon>
        <taxon>Mycobacteriaceae</taxon>
        <taxon>Mycolicibacterium</taxon>
    </lineage>
</organism>
<dbReference type="PANTHER" id="PTHR42804:SF1">
    <property type="entry name" value="ALDEHYDE DEHYDROGENASE-RELATED"/>
    <property type="match status" value="1"/>
</dbReference>
<protein>
    <submittedName>
        <fullName evidence="4">Aldehyde dehydrogenase</fullName>
    </submittedName>
</protein>
<dbReference type="RefSeq" id="WP_069414421.1">
    <property type="nucleotide sequence ID" value="NZ_JACKUL010000020.1"/>
</dbReference>
<sequence>MTLLPESALMATPTMSLSAAYVAGKWIDSNEPALDVLSPSTGERLGEVGVSGSPEVDAAVAAARSALHTSAWRDATAADRGELLGRLADALTARKSQLADLTTAEIGSPRSWSTFGQVLTAVGALRAYADLTPAYPFVSTRPSATGGTVDVRQVPVGVVGAIIPWNTPLFIAALKLGPALAAGCTVVLKPAPDAPLSIGVLIEAIEEAGLPAGVVNIVNGGVDTGSYLASHPGVDKVTFTGSTAVGARIAAACGAQMRRCSTELGGKSAAIVLADAPLESTVQGLVTGVMGNNGQLCAALTRILLPSSRYDEFATAVTKAVEGLTVGDPADRSTDVGPLINEAARDKVEGFLSRARRDGAKILTGGERPPGPGWFVTPAVVAATNDMEIAREEVFGPVVVVIEYDDAAGDSAAVDIANDSPYGLVGAVWSADSDRACAVASQIRAGSVAVNSTAVLDFGSPFGGFKQSGIGREGGPEGIAGFVEYQAIIK</sequence>
<dbReference type="InterPro" id="IPR015590">
    <property type="entry name" value="Aldehyde_DH_dom"/>
</dbReference>
<dbReference type="OrthoDB" id="6882680at2"/>
<dbReference type="CDD" id="cd07139">
    <property type="entry name" value="ALDH_AldA-Rv0768"/>
    <property type="match status" value="1"/>
</dbReference>
<dbReference type="FunFam" id="3.40.605.10:FF:000007">
    <property type="entry name" value="NAD/NADP-dependent betaine aldehyde dehydrogenase"/>
    <property type="match status" value="1"/>
</dbReference>
<proteinExistence type="inferred from homology"/>
<feature type="domain" description="Aldehyde dehydrogenase" evidence="3">
    <location>
        <begin position="26"/>
        <end position="487"/>
    </location>
</feature>
<gene>
    <name evidence="4" type="ORF">BHQ18_15010</name>
</gene>
<dbReference type="InterPro" id="IPR016162">
    <property type="entry name" value="Ald_DH_N"/>
</dbReference>
<evidence type="ECO:0000259" key="3">
    <source>
        <dbReference type="Pfam" id="PF00171"/>
    </source>
</evidence>
<dbReference type="PANTHER" id="PTHR42804">
    <property type="entry name" value="ALDEHYDE DEHYDROGENASE"/>
    <property type="match status" value="1"/>
</dbReference>
<reference evidence="5" key="1">
    <citation type="submission" date="2016-09" db="EMBL/GenBank/DDBJ databases">
        <authorList>
            <person name="Greninger A.L."/>
            <person name="Jerome K.R."/>
            <person name="Mcnair B."/>
            <person name="Wallis C."/>
            <person name="Fang F."/>
        </authorList>
    </citation>
    <scope>NUCLEOTIDE SEQUENCE [LARGE SCALE GENOMIC DNA]</scope>
    <source>
        <strain evidence="5">M6</strain>
    </source>
</reference>
<dbReference type="Gene3D" id="3.40.605.10">
    <property type="entry name" value="Aldehyde Dehydrogenase, Chain A, domain 1"/>
    <property type="match status" value="1"/>
</dbReference>